<keyword evidence="2" id="KW-0732">Signal</keyword>
<gene>
    <name evidence="3" type="ORF">QO015_000931</name>
</gene>
<evidence type="ECO:0000313" key="3">
    <source>
        <dbReference type="EMBL" id="MDQ0515318.1"/>
    </source>
</evidence>
<accession>A0ABU0M2Z1</accession>
<feature type="compositionally biased region" description="Low complexity" evidence="1">
    <location>
        <begin position="38"/>
        <end position="57"/>
    </location>
</feature>
<protein>
    <submittedName>
        <fullName evidence="3">Uncharacterized protein</fullName>
    </submittedName>
</protein>
<feature type="signal peptide" evidence="2">
    <location>
        <begin position="1"/>
        <end position="26"/>
    </location>
</feature>
<feature type="region of interest" description="Disordered" evidence="1">
    <location>
        <begin position="26"/>
        <end position="78"/>
    </location>
</feature>
<feature type="chain" id="PRO_5045606296" evidence="2">
    <location>
        <begin position="27"/>
        <end position="128"/>
    </location>
</feature>
<reference evidence="3 4" key="1">
    <citation type="submission" date="2023-07" db="EMBL/GenBank/DDBJ databases">
        <title>Genomic Encyclopedia of Type Strains, Phase IV (KMG-IV): sequencing the most valuable type-strain genomes for metagenomic binning, comparative biology and taxonomic classification.</title>
        <authorList>
            <person name="Goeker M."/>
        </authorList>
    </citation>
    <scope>NUCLEOTIDE SEQUENCE [LARGE SCALE GENOMIC DNA]</scope>
    <source>
        <strain evidence="3 4">B1-1</strain>
    </source>
</reference>
<evidence type="ECO:0000313" key="4">
    <source>
        <dbReference type="Proteomes" id="UP001223743"/>
    </source>
</evidence>
<keyword evidence="4" id="KW-1185">Reference proteome</keyword>
<dbReference type="RefSeq" id="WP_266281140.1">
    <property type="nucleotide sequence ID" value="NZ_JAPKNF010000001.1"/>
</dbReference>
<dbReference type="Proteomes" id="UP001223743">
    <property type="component" value="Unassembled WGS sequence"/>
</dbReference>
<feature type="compositionally biased region" description="Polar residues" evidence="1">
    <location>
        <begin position="28"/>
        <end position="37"/>
    </location>
</feature>
<dbReference type="EMBL" id="JAUSWJ010000001">
    <property type="protein sequence ID" value="MDQ0515318.1"/>
    <property type="molecule type" value="Genomic_DNA"/>
</dbReference>
<evidence type="ECO:0000256" key="2">
    <source>
        <dbReference type="SAM" id="SignalP"/>
    </source>
</evidence>
<proteinExistence type="predicted"/>
<organism evidence="3 4">
    <name type="scientific">Kaistia geumhonensis</name>
    <dbReference type="NCBI Taxonomy" id="410839"/>
    <lineage>
        <taxon>Bacteria</taxon>
        <taxon>Pseudomonadati</taxon>
        <taxon>Pseudomonadota</taxon>
        <taxon>Alphaproteobacteria</taxon>
        <taxon>Hyphomicrobiales</taxon>
        <taxon>Kaistiaceae</taxon>
        <taxon>Kaistia</taxon>
    </lineage>
</organism>
<comment type="caution">
    <text evidence="3">The sequence shown here is derived from an EMBL/GenBank/DDBJ whole genome shotgun (WGS) entry which is preliminary data.</text>
</comment>
<evidence type="ECO:0000256" key="1">
    <source>
        <dbReference type="SAM" id="MobiDB-lite"/>
    </source>
</evidence>
<sequence>MAFYSFGKLVAGGLVLSALAFSPALAQDAQSDTPSVQPNTGATTTPTTPGTPDTANPSNGVSPESSSEADKPGGAIADQDVFGFDISMGTAKLTAEQMMAAKNTCRDQVTIDPTRYSSTVRSFCDQLK</sequence>
<name>A0ABU0M2Z1_9HYPH</name>